<dbReference type="GO" id="GO:0000166">
    <property type="term" value="F:nucleotide binding"/>
    <property type="evidence" value="ECO:0007669"/>
    <property type="project" value="InterPro"/>
</dbReference>
<dbReference type="Pfam" id="PF01408">
    <property type="entry name" value="GFO_IDH_MocA"/>
    <property type="match status" value="1"/>
</dbReference>
<dbReference type="Proteomes" id="UP000035268">
    <property type="component" value="Chromosome"/>
</dbReference>
<dbReference type="InterPro" id="IPR055170">
    <property type="entry name" value="GFO_IDH_MocA-like_dom"/>
</dbReference>
<gene>
    <name evidence="3" type="primary">ycjS</name>
    <name evidence="3" type="ORF">L21SP4_01141</name>
</gene>
<dbReference type="Gene3D" id="3.30.360.10">
    <property type="entry name" value="Dihydrodipicolinate Reductase, domain 2"/>
    <property type="match status" value="1"/>
</dbReference>
<proteinExistence type="predicted"/>
<dbReference type="PANTHER" id="PTHR43708:SF3">
    <property type="entry name" value="OXIDOREDUCTASE"/>
    <property type="match status" value="1"/>
</dbReference>
<dbReference type="AlphaFoldDB" id="A0A0G3ED43"/>
<feature type="domain" description="GFO/IDH/MocA-like oxidoreductase" evidence="2">
    <location>
        <begin position="145"/>
        <end position="276"/>
    </location>
</feature>
<dbReference type="PATRIC" id="fig|1609981.3.peg.1190"/>
<dbReference type="EMBL" id="CP010904">
    <property type="protein sequence ID" value="AKJ64391.1"/>
    <property type="molecule type" value="Genomic_DNA"/>
</dbReference>
<keyword evidence="3" id="KW-0560">Oxidoreductase</keyword>
<dbReference type="OrthoDB" id="9815825at2"/>
<dbReference type="PANTHER" id="PTHR43708">
    <property type="entry name" value="CONSERVED EXPRESSED OXIDOREDUCTASE (EUROFUNG)"/>
    <property type="match status" value="1"/>
</dbReference>
<dbReference type="Gene3D" id="3.40.50.720">
    <property type="entry name" value="NAD(P)-binding Rossmann-like Domain"/>
    <property type="match status" value="1"/>
</dbReference>
<evidence type="ECO:0000259" key="2">
    <source>
        <dbReference type="Pfam" id="PF22725"/>
    </source>
</evidence>
<organism evidence="3 4">
    <name type="scientific">Kiritimatiella glycovorans</name>
    <dbReference type="NCBI Taxonomy" id="1307763"/>
    <lineage>
        <taxon>Bacteria</taxon>
        <taxon>Pseudomonadati</taxon>
        <taxon>Kiritimatiellota</taxon>
        <taxon>Kiritimatiellia</taxon>
        <taxon>Kiritimatiellales</taxon>
        <taxon>Kiritimatiellaceae</taxon>
        <taxon>Kiritimatiella</taxon>
    </lineage>
</organism>
<sequence length="388" mass="42606">MKRLKMGMVGGGPGAFIGEVHRKAARMDGHIEVTAGAFDIDPEKSQAMGRELDLDPERVYDDYKAMLASESARSADERISFVSVTTPNNWHFPIAKAALEAGFHVMCEKPMTMTSAEAVELRDLVRESGLVFGLMHVYTGYPMVKLAREMVRQGDLGEIRKIVVQYPQGWLARAIEREGVQQASWRTDPKQSGAAGCIGDIGTHAANLAEYVAGIGITELCADLSTFVEGRPLDDDGQMLLRFDNGAKGLLHASQISIGEENNLAIRVHGENASLEWHQENPNALHVRKLNAPEEIWRRGNDYVGEKCEAAAKCTRIPFGHPEGFIESFANHYVNFAEAIRAHAEGRNPSADGSDFPSVDEGVRGMRFIEAVVKSSQDGAVWVKLEND</sequence>
<reference evidence="4" key="1">
    <citation type="submission" date="2015-02" db="EMBL/GenBank/DDBJ databases">
        <title>Description and complete genome sequence of the first cultured representative of the subdivision 5 of the Verrucomicrobia phylum.</title>
        <authorList>
            <person name="Spring S."/>
            <person name="Bunk B."/>
            <person name="Sproer C."/>
            <person name="Klenk H.-P."/>
        </authorList>
    </citation>
    <scope>NUCLEOTIDE SEQUENCE [LARGE SCALE GENOMIC DNA]</scope>
    <source>
        <strain evidence="4">L21-Fru-AB</strain>
    </source>
</reference>
<evidence type="ECO:0000313" key="4">
    <source>
        <dbReference type="Proteomes" id="UP000035268"/>
    </source>
</evidence>
<evidence type="ECO:0000313" key="3">
    <source>
        <dbReference type="EMBL" id="AKJ64391.1"/>
    </source>
</evidence>
<dbReference type="InterPro" id="IPR000683">
    <property type="entry name" value="Gfo/Idh/MocA-like_OxRdtase_N"/>
</dbReference>
<keyword evidence="4" id="KW-1185">Reference proteome</keyword>
<dbReference type="SUPFAM" id="SSF51735">
    <property type="entry name" value="NAD(P)-binding Rossmann-fold domains"/>
    <property type="match status" value="1"/>
</dbReference>
<accession>A0A0G3ED43</accession>
<evidence type="ECO:0000259" key="1">
    <source>
        <dbReference type="Pfam" id="PF01408"/>
    </source>
</evidence>
<dbReference type="InterPro" id="IPR036291">
    <property type="entry name" value="NAD(P)-bd_dom_sf"/>
</dbReference>
<dbReference type="STRING" id="1307763.L21SP4_01141"/>
<protein>
    <submittedName>
        <fullName evidence="3">Putative oxidoreductase YcjS</fullName>
        <ecNumber evidence="3">1.-.-.-</ecNumber>
    </submittedName>
</protein>
<name>A0A0G3ED43_9BACT</name>
<feature type="domain" description="Gfo/Idh/MocA-like oxidoreductase N-terminal" evidence="1">
    <location>
        <begin position="5"/>
        <end position="133"/>
    </location>
</feature>
<dbReference type="SUPFAM" id="SSF55347">
    <property type="entry name" value="Glyceraldehyde-3-phosphate dehydrogenase-like, C-terminal domain"/>
    <property type="match status" value="1"/>
</dbReference>
<reference evidence="3 4" key="2">
    <citation type="journal article" date="2016" name="ISME J.">
        <title>Characterization of the first cultured representative of Verrucomicrobia subdivision 5 indicates the proposal of a novel phylum.</title>
        <authorList>
            <person name="Spring S."/>
            <person name="Bunk B."/>
            <person name="Sproer C."/>
            <person name="Schumann P."/>
            <person name="Rohde M."/>
            <person name="Tindall B.J."/>
            <person name="Klenk H.P."/>
        </authorList>
    </citation>
    <scope>NUCLEOTIDE SEQUENCE [LARGE SCALE GENOMIC DNA]</scope>
    <source>
        <strain evidence="3 4">L21-Fru-AB</strain>
    </source>
</reference>
<dbReference type="Pfam" id="PF22725">
    <property type="entry name" value="GFO_IDH_MocA_C3"/>
    <property type="match status" value="1"/>
</dbReference>
<dbReference type="GO" id="GO:0016491">
    <property type="term" value="F:oxidoreductase activity"/>
    <property type="evidence" value="ECO:0007669"/>
    <property type="project" value="UniProtKB-KW"/>
</dbReference>
<dbReference type="InterPro" id="IPR051317">
    <property type="entry name" value="Gfo/Idh/MocA_oxidoreduct"/>
</dbReference>
<dbReference type="RefSeq" id="WP_052881725.1">
    <property type="nucleotide sequence ID" value="NZ_CP010904.1"/>
</dbReference>
<dbReference type="EC" id="1.-.-.-" evidence="3"/>
<dbReference type="KEGG" id="vbl:L21SP4_01141"/>